<sequence length="299" mass="34079">MTLHLRSTRRRSPEVKEVIVGGGGGCRESWRSLSLEVEEVCGVSFQGLTRAQEVDDESEFSYVEGSENGPENWGKIKPEWKICNSGTMQSPIDILNERVEVVSHLGRLHRDYKPSNATLINRGHDMMLRWESGAGSIHINGTQYQLKQCHWHSPSEHALNGKRFNMEVHLVHESLNNKTAVLGILYKIGRPDSFLSMIKQDLEALVNTPNVESAVGIIDPKHIKFGSRKYYRYIGSLTTPSCSQNIIWTILRKVRTVTRKQVKLIREAVHDASETNARPIQPINQRTVELYRPRDQEEN</sequence>
<reference evidence="12" key="1">
    <citation type="submission" date="2024-07" db="EMBL/GenBank/DDBJ databases">
        <title>Two chromosome-level genome assemblies of Korean endemic species Abeliophyllum distichum and Forsythia ovata (Oleaceae).</title>
        <authorList>
            <person name="Jang H."/>
        </authorList>
    </citation>
    <scope>NUCLEOTIDE SEQUENCE [LARGE SCALE GENOMIC DNA]</scope>
</reference>
<comment type="cofactor">
    <cofactor evidence="1 9">
        <name>Zn(2+)</name>
        <dbReference type="ChEBI" id="CHEBI:29105"/>
    </cofactor>
</comment>
<dbReference type="EMBL" id="JBFOLK010000012">
    <property type="protein sequence ID" value="KAL2471063.1"/>
    <property type="molecule type" value="Genomic_DNA"/>
</dbReference>
<dbReference type="Pfam" id="PF00194">
    <property type="entry name" value="Carb_anhydrase"/>
    <property type="match status" value="1"/>
</dbReference>
<dbReference type="InterPro" id="IPR018338">
    <property type="entry name" value="Carbonic_anhydrase_a-class_CS"/>
</dbReference>
<proteinExistence type="inferred from homology"/>
<organism evidence="11 12">
    <name type="scientific">Abeliophyllum distichum</name>
    <dbReference type="NCBI Taxonomy" id="126358"/>
    <lineage>
        <taxon>Eukaryota</taxon>
        <taxon>Viridiplantae</taxon>
        <taxon>Streptophyta</taxon>
        <taxon>Embryophyta</taxon>
        <taxon>Tracheophyta</taxon>
        <taxon>Spermatophyta</taxon>
        <taxon>Magnoliopsida</taxon>
        <taxon>eudicotyledons</taxon>
        <taxon>Gunneridae</taxon>
        <taxon>Pentapetalae</taxon>
        <taxon>asterids</taxon>
        <taxon>lamiids</taxon>
        <taxon>Lamiales</taxon>
        <taxon>Oleaceae</taxon>
        <taxon>Forsythieae</taxon>
        <taxon>Abeliophyllum</taxon>
    </lineage>
</organism>
<accession>A0ABD1Q4D8</accession>
<protein>
    <recommendedName>
        <fullName evidence="2 9">Carbonic anhydrase</fullName>
        <ecNumber evidence="2 9">4.2.1.1</ecNumber>
    </recommendedName>
</protein>
<keyword evidence="6" id="KW-0325">Glycoprotein</keyword>
<dbReference type="PANTHER" id="PTHR18952:SF208">
    <property type="entry name" value="CARBONIC ANHYDRASE XA-RELATED"/>
    <property type="match status" value="1"/>
</dbReference>
<dbReference type="SUPFAM" id="SSF51069">
    <property type="entry name" value="Carbonic anhydrase"/>
    <property type="match status" value="1"/>
</dbReference>
<dbReference type="SMART" id="SM01057">
    <property type="entry name" value="Carb_anhydrase"/>
    <property type="match status" value="1"/>
</dbReference>
<evidence type="ECO:0000256" key="3">
    <source>
        <dbReference type="ARBA" id="ARBA00022723"/>
    </source>
</evidence>
<comment type="similarity">
    <text evidence="9">Belongs to the alpha-carbonic anhydrase family.</text>
</comment>
<evidence type="ECO:0000313" key="11">
    <source>
        <dbReference type="EMBL" id="KAL2471063.1"/>
    </source>
</evidence>
<dbReference type="AlphaFoldDB" id="A0ABD1Q4D8"/>
<comment type="caution">
    <text evidence="11">The sequence shown here is derived from an EMBL/GenBank/DDBJ whole genome shotgun (WGS) entry which is preliminary data.</text>
</comment>
<dbReference type="EC" id="4.2.1.1" evidence="2 9"/>
<evidence type="ECO:0000256" key="9">
    <source>
        <dbReference type="RuleBase" id="RU367011"/>
    </source>
</evidence>
<comment type="function">
    <text evidence="9">Reversible hydration of carbon dioxide.</text>
</comment>
<dbReference type="CDD" id="cd03124">
    <property type="entry name" value="alpha_CA_prokaryotic_like"/>
    <property type="match status" value="1"/>
</dbReference>
<dbReference type="InterPro" id="IPR023561">
    <property type="entry name" value="Carbonic_anhydrase_a-class"/>
</dbReference>
<dbReference type="PANTHER" id="PTHR18952">
    <property type="entry name" value="CARBONIC ANHYDRASE"/>
    <property type="match status" value="1"/>
</dbReference>
<dbReference type="Gene3D" id="3.10.200.10">
    <property type="entry name" value="Alpha carbonic anhydrase"/>
    <property type="match status" value="1"/>
</dbReference>
<gene>
    <name evidence="11" type="ORF">Adt_39199</name>
</gene>
<evidence type="ECO:0000259" key="10">
    <source>
        <dbReference type="PROSITE" id="PS51144"/>
    </source>
</evidence>
<keyword evidence="5 9" id="KW-0862">Zinc</keyword>
<keyword evidence="4" id="KW-0732">Signal</keyword>
<dbReference type="InterPro" id="IPR001148">
    <property type="entry name" value="CA_dom"/>
</dbReference>
<evidence type="ECO:0000256" key="4">
    <source>
        <dbReference type="ARBA" id="ARBA00022729"/>
    </source>
</evidence>
<evidence type="ECO:0000256" key="6">
    <source>
        <dbReference type="ARBA" id="ARBA00023180"/>
    </source>
</evidence>
<evidence type="ECO:0000256" key="8">
    <source>
        <dbReference type="ARBA" id="ARBA00048348"/>
    </source>
</evidence>
<dbReference type="GO" id="GO:0008270">
    <property type="term" value="F:zinc ion binding"/>
    <property type="evidence" value="ECO:0007669"/>
    <property type="project" value="UniProtKB-UniRule"/>
</dbReference>
<evidence type="ECO:0000256" key="1">
    <source>
        <dbReference type="ARBA" id="ARBA00001947"/>
    </source>
</evidence>
<dbReference type="GO" id="GO:0004089">
    <property type="term" value="F:carbonate dehydratase activity"/>
    <property type="evidence" value="ECO:0007669"/>
    <property type="project" value="UniProtKB-UniRule"/>
</dbReference>
<keyword evidence="3 9" id="KW-0479">Metal-binding</keyword>
<name>A0ABD1Q4D8_9LAMI</name>
<evidence type="ECO:0000313" key="12">
    <source>
        <dbReference type="Proteomes" id="UP001604336"/>
    </source>
</evidence>
<dbReference type="InterPro" id="IPR036398">
    <property type="entry name" value="CA_dom_sf"/>
</dbReference>
<evidence type="ECO:0000256" key="7">
    <source>
        <dbReference type="ARBA" id="ARBA00023239"/>
    </source>
</evidence>
<keyword evidence="12" id="KW-1185">Reference proteome</keyword>
<feature type="domain" description="Alpha-carbonic anhydrase" evidence="10">
    <location>
        <begin position="58"/>
        <end position="292"/>
    </location>
</feature>
<evidence type="ECO:0000256" key="5">
    <source>
        <dbReference type="ARBA" id="ARBA00022833"/>
    </source>
</evidence>
<dbReference type="PROSITE" id="PS51144">
    <property type="entry name" value="ALPHA_CA_2"/>
    <property type="match status" value="1"/>
</dbReference>
<dbReference type="InterPro" id="IPR041891">
    <property type="entry name" value="Alpha_CA_prokaryot-like"/>
</dbReference>
<dbReference type="PROSITE" id="PS00162">
    <property type="entry name" value="ALPHA_CA_1"/>
    <property type="match status" value="1"/>
</dbReference>
<keyword evidence="7 9" id="KW-0456">Lyase</keyword>
<dbReference type="FunFam" id="3.10.200.10:FF:000007">
    <property type="entry name" value="Alpha carbonic anhydrase 3"/>
    <property type="match status" value="1"/>
</dbReference>
<evidence type="ECO:0000256" key="2">
    <source>
        <dbReference type="ARBA" id="ARBA00012925"/>
    </source>
</evidence>
<comment type="catalytic activity">
    <reaction evidence="8 9">
        <text>hydrogencarbonate + H(+) = CO2 + H2O</text>
        <dbReference type="Rhea" id="RHEA:10748"/>
        <dbReference type="ChEBI" id="CHEBI:15377"/>
        <dbReference type="ChEBI" id="CHEBI:15378"/>
        <dbReference type="ChEBI" id="CHEBI:16526"/>
        <dbReference type="ChEBI" id="CHEBI:17544"/>
        <dbReference type="EC" id="4.2.1.1"/>
    </reaction>
</comment>
<dbReference type="Proteomes" id="UP001604336">
    <property type="component" value="Unassembled WGS sequence"/>
</dbReference>